<dbReference type="PANTHER" id="PTHR36181">
    <property type="entry name" value="INTRON-ENCODED ENDONUCLEASE AI3-RELATED"/>
    <property type="match status" value="1"/>
</dbReference>
<sequence length="220" mass="24943">MAYTEKTQLSPALEQERALLLDGKTYSEIAKLTGARLRSITERNRLVYRVDVQAAFRRRVERDGVANRYIAGDAFGNWFAGYFDGEGCLTVFYRERNGIPERRIGVQITCRYDDADVLTYIKAQLGVGVTWQSKAKGATKPAVNWRVESAADLAEVIVPLLDVYPLRSKKRLEFMHWRPLVIDQYVNTLGGTSTRVGATVEQNVAFQEAMQNIRNIRHPA</sequence>
<dbReference type="GO" id="GO:0004519">
    <property type="term" value="F:endonuclease activity"/>
    <property type="evidence" value="ECO:0007669"/>
    <property type="project" value="UniProtKB-KW"/>
</dbReference>
<keyword evidence="3" id="KW-1185">Reference proteome</keyword>
<dbReference type="Proteomes" id="UP001609186">
    <property type="component" value="Unassembled WGS sequence"/>
</dbReference>
<reference evidence="2 3" key="1">
    <citation type="submission" date="2024-10" db="EMBL/GenBank/DDBJ databases">
        <title>Burkholderia semiarida in Mexico.</title>
        <authorList>
            <person name="Estrada P."/>
        </authorList>
    </citation>
    <scope>NUCLEOTIDE SEQUENCE [LARGE SCALE GENOMIC DNA]</scope>
    <source>
        <strain evidence="2 3">CLM7-1</strain>
    </source>
</reference>
<dbReference type="EMBL" id="JBIMPM010000001">
    <property type="protein sequence ID" value="MFH5249848.1"/>
    <property type="molecule type" value="Genomic_DNA"/>
</dbReference>
<keyword evidence="2" id="KW-0255">Endonuclease</keyword>
<keyword evidence="2" id="KW-0540">Nuclease</keyword>
<dbReference type="InterPro" id="IPR027434">
    <property type="entry name" value="Homing_endonucl"/>
</dbReference>
<dbReference type="Gene3D" id="3.10.28.10">
    <property type="entry name" value="Homing endonucleases"/>
    <property type="match status" value="1"/>
</dbReference>
<protein>
    <submittedName>
        <fullName evidence="2">LAGLIDADG family homing endonuclease</fullName>
    </submittedName>
</protein>
<evidence type="ECO:0000313" key="2">
    <source>
        <dbReference type="EMBL" id="MFH5249848.1"/>
    </source>
</evidence>
<dbReference type="PANTHER" id="PTHR36181:SF2">
    <property type="entry name" value="INTRON-ENCODED ENDONUCLEASE AI3-RELATED"/>
    <property type="match status" value="1"/>
</dbReference>
<comment type="caution">
    <text evidence="2">The sequence shown here is derived from an EMBL/GenBank/DDBJ whole genome shotgun (WGS) entry which is preliminary data.</text>
</comment>
<evidence type="ECO:0000259" key="1">
    <source>
        <dbReference type="Pfam" id="PF00961"/>
    </source>
</evidence>
<dbReference type="InterPro" id="IPR004860">
    <property type="entry name" value="LAGLIDADG_dom"/>
</dbReference>
<accession>A0ABW7KZ30</accession>
<organism evidence="2 3">
    <name type="scientific">Burkholderia semiarida</name>
    <dbReference type="NCBI Taxonomy" id="2843303"/>
    <lineage>
        <taxon>Bacteria</taxon>
        <taxon>Pseudomonadati</taxon>
        <taxon>Pseudomonadota</taxon>
        <taxon>Betaproteobacteria</taxon>
        <taxon>Burkholderiales</taxon>
        <taxon>Burkholderiaceae</taxon>
        <taxon>Burkholderia</taxon>
        <taxon>Burkholderia cepacia complex</taxon>
    </lineage>
</organism>
<dbReference type="Pfam" id="PF00961">
    <property type="entry name" value="LAGLIDADG_1"/>
    <property type="match status" value="1"/>
</dbReference>
<dbReference type="InterPro" id="IPR051289">
    <property type="entry name" value="LAGLIDADG_Endonuclease"/>
</dbReference>
<evidence type="ECO:0000313" key="3">
    <source>
        <dbReference type="Proteomes" id="UP001609186"/>
    </source>
</evidence>
<gene>
    <name evidence="2" type="ORF">ACGTRS_01240</name>
</gene>
<proteinExistence type="predicted"/>
<dbReference type="SUPFAM" id="SSF55608">
    <property type="entry name" value="Homing endonucleases"/>
    <property type="match status" value="1"/>
</dbReference>
<keyword evidence="2" id="KW-0378">Hydrolase</keyword>
<dbReference type="RefSeq" id="WP_395128348.1">
    <property type="nucleotide sequence ID" value="NZ_JBIMPM010000001.1"/>
</dbReference>
<name>A0ABW7KZ30_9BURK</name>
<feature type="domain" description="Homing endonuclease LAGLIDADG" evidence="1">
    <location>
        <begin position="80"/>
        <end position="178"/>
    </location>
</feature>